<evidence type="ECO:0008006" key="2">
    <source>
        <dbReference type="Google" id="ProtNLM"/>
    </source>
</evidence>
<protein>
    <recommendedName>
        <fullName evidence="2">DUF2800 domain-containing protein</fullName>
    </recommendedName>
</protein>
<evidence type="ECO:0000313" key="1">
    <source>
        <dbReference type="EMBL" id="DAE20571.1"/>
    </source>
</evidence>
<sequence length="375" mass="41548">MGNSVLAEREHSTLSASASHRWLACTASVKFTAGMPDSPSTYAEEGTRAHELCAWKVAEMFKVQGVKKPDFKYDSATEECADGYAAFIAEKMTDSAAIFLEQRVDYSDYTAPGSFGTADCVIVAGDTLKIVDYKHGVGVPVECDHNPQLMLYALGAYSALKDLYDLKNVEMSIYQPRIGNISTWSTSMQELIDTATSVFKPKAEEAISDKGNFCAGEWCRFCKGKQICRERARANLSQAREDFKLPPELSNTEVAEILTKVDQIIAWCTDIKDYALENALKGEKFTGFKLVYGRSIRKYSDEEKVADAVKAEGLDPYAHKLLGVTDMTKLLGKKRFDEILGSYIVKPQGKPTLVPDSDKRPEMALSDFSEFAQSK</sequence>
<dbReference type="EMBL" id="BK015698">
    <property type="protein sequence ID" value="DAE20571.1"/>
    <property type="molecule type" value="Genomic_DNA"/>
</dbReference>
<name>A0A8S5QP38_9CAUD</name>
<dbReference type="Pfam" id="PF10926">
    <property type="entry name" value="DUF2800"/>
    <property type="match status" value="1"/>
</dbReference>
<dbReference type="Gene3D" id="3.90.320.10">
    <property type="match status" value="1"/>
</dbReference>
<reference evidence="1" key="1">
    <citation type="journal article" date="2021" name="Proc. Natl. Acad. Sci. U.S.A.">
        <title>A Catalog of Tens of Thousands of Viruses from Human Metagenomes Reveals Hidden Associations with Chronic Diseases.</title>
        <authorList>
            <person name="Tisza M.J."/>
            <person name="Buck C.B."/>
        </authorList>
    </citation>
    <scope>NUCLEOTIDE SEQUENCE</scope>
    <source>
        <strain evidence="1">CtJ3t72</strain>
    </source>
</reference>
<dbReference type="InterPro" id="IPR021229">
    <property type="entry name" value="DUF2800"/>
</dbReference>
<organism evidence="1">
    <name type="scientific">Siphoviridae sp. ctJ3t72</name>
    <dbReference type="NCBI Taxonomy" id="2826240"/>
    <lineage>
        <taxon>Viruses</taxon>
        <taxon>Duplodnaviria</taxon>
        <taxon>Heunggongvirae</taxon>
        <taxon>Uroviricota</taxon>
        <taxon>Caudoviricetes</taxon>
    </lineage>
</organism>
<dbReference type="InterPro" id="IPR011604">
    <property type="entry name" value="PDDEXK-like_dom_sf"/>
</dbReference>
<proteinExistence type="predicted"/>
<accession>A0A8S5QP38</accession>